<evidence type="ECO:0000313" key="4">
    <source>
        <dbReference type="Proteomes" id="UP000001058"/>
    </source>
</evidence>
<evidence type="ECO:0000256" key="2">
    <source>
        <dbReference type="SAM" id="Phobius"/>
    </source>
</evidence>
<dbReference type="InParanoid" id="D8U270"/>
<name>D8U270_VOLCA</name>
<feature type="compositionally biased region" description="Gly residues" evidence="1">
    <location>
        <begin position="70"/>
        <end position="88"/>
    </location>
</feature>
<feature type="compositionally biased region" description="Basic and acidic residues" evidence="1">
    <location>
        <begin position="8"/>
        <end position="17"/>
    </location>
</feature>
<dbReference type="OrthoDB" id="547810at2759"/>
<keyword evidence="4" id="KW-1185">Reference proteome</keyword>
<keyword evidence="2" id="KW-0472">Membrane</keyword>
<keyword evidence="2" id="KW-1133">Transmembrane helix</keyword>
<dbReference type="KEGG" id="vcn:VOLCADRAFT_93466"/>
<feature type="transmembrane region" description="Helical" evidence="2">
    <location>
        <begin position="197"/>
        <end position="213"/>
    </location>
</feature>
<feature type="region of interest" description="Disordered" evidence="1">
    <location>
        <begin position="1"/>
        <end position="180"/>
    </location>
</feature>
<dbReference type="RefSeq" id="XP_002952761.1">
    <property type="nucleotide sequence ID" value="XM_002952715.1"/>
</dbReference>
<dbReference type="AlphaFoldDB" id="D8U270"/>
<accession>D8U270</accession>
<gene>
    <name evidence="3" type="ORF">VOLCADRAFT_93466</name>
</gene>
<keyword evidence="2" id="KW-0812">Transmembrane</keyword>
<dbReference type="Proteomes" id="UP000001058">
    <property type="component" value="Unassembled WGS sequence"/>
</dbReference>
<feature type="compositionally biased region" description="Basic and acidic residues" evidence="1">
    <location>
        <begin position="90"/>
        <end position="120"/>
    </location>
</feature>
<organism evidence="4">
    <name type="scientific">Volvox carteri f. nagariensis</name>
    <dbReference type="NCBI Taxonomy" id="3068"/>
    <lineage>
        <taxon>Eukaryota</taxon>
        <taxon>Viridiplantae</taxon>
        <taxon>Chlorophyta</taxon>
        <taxon>core chlorophytes</taxon>
        <taxon>Chlorophyceae</taxon>
        <taxon>CS clade</taxon>
        <taxon>Chlamydomonadales</taxon>
        <taxon>Volvocaceae</taxon>
        <taxon>Volvox</taxon>
    </lineage>
</organism>
<dbReference type="EMBL" id="GL378352">
    <property type="protein sequence ID" value="EFJ46314.1"/>
    <property type="molecule type" value="Genomic_DNA"/>
</dbReference>
<sequence length="220" mass="23466">MSASKPSRPSEARRESSRIAVPLARRRVTVHYTSQQGRMGEGGEEETSLRDTVNKLTSEKQYGGTFRVGATGGSGSSSSSSGGGGGGITRDVDEEKEPGYHHESRKDLEKRGAVVHEEVGGRQGHHPSPASAPESGTECRTAGSGAGTESARTASTGGRGGRGSEDDISSAPESGTEACEKRRWIAPRPCSSQQSEVLLVSIFFFFFFFFYFPENAQRIS</sequence>
<protein>
    <submittedName>
        <fullName evidence="3">Uncharacterized protein</fullName>
    </submittedName>
</protein>
<evidence type="ECO:0000256" key="1">
    <source>
        <dbReference type="SAM" id="MobiDB-lite"/>
    </source>
</evidence>
<evidence type="ECO:0000313" key="3">
    <source>
        <dbReference type="EMBL" id="EFJ46314.1"/>
    </source>
</evidence>
<dbReference type="GeneID" id="9627420"/>
<reference evidence="3 4" key="1">
    <citation type="journal article" date="2010" name="Science">
        <title>Genomic analysis of organismal complexity in the multicellular green alga Volvox carteri.</title>
        <authorList>
            <person name="Prochnik S.E."/>
            <person name="Umen J."/>
            <person name="Nedelcu A.M."/>
            <person name="Hallmann A."/>
            <person name="Miller S.M."/>
            <person name="Nishii I."/>
            <person name="Ferris P."/>
            <person name="Kuo A."/>
            <person name="Mitros T."/>
            <person name="Fritz-Laylin L.K."/>
            <person name="Hellsten U."/>
            <person name="Chapman J."/>
            <person name="Simakov O."/>
            <person name="Rensing S.A."/>
            <person name="Terry A."/>
            <person name="Pangilinan J."/>
            <person name="Kapitonov V."/>
            <person name="Jurka J."/>
            <person name="Salamov A."/>
            <person name="Shapiro H."/>
            <person name="Schmutz J."/>
            <person name="Grimwood J."/>
            <person name="Lindquist E."/>
            <person name="Lucas S."/>
            <person name="Grigoriev I.V."/>
            <person name="Schmitt R."/>
            <person name="Kirk D."/>
            <person name="Rokhsar D.S."/>
        </authorList>
    </citation>
    <scope>NUCLEOTIDE SEQUENCE [LARGE SCALE GENOMIC DNA]</scope>
    <source>
        <strain evidence="4">f. Nagariensis / Eve</strain>
    </source>
</reference>
<proteinExistence type="predicted"/>